<evidence type="ECO:0000313" key="1">
    <source>
        <dbReference type="EMBL" id="KIJ95836.1"/>
    </source>
</evidence>
<keyword evidence="2" id="KW-1185">Reference proteome</keyword>
<reference evidence="2" key="2">
    <citation type="submission" date="2015-01" db="EMBL/GenBank/DDBJ databases">
        <title>Evolutionary Origins and Diversification of the Mycorrhizal Mutualists.</title>
        <authorList>
            <consortium name="DOE Joint Genome Institute"/>
            <consortium name="Mycorrhizal Genomics Consortium"/>
            <person name="Kohler A."/>
            <person name="Kuo A."/>
            <person name="Nagy L.G."/>
            <person name="Floudas D."/>
            <person name="Copeland A."/>
            <person name="Barry K.W."/>
            <person name="Cichocki N."/>
            <person name="Veneault-Fourrey C."/>
            <person name="LaButti K."/>
            <person name="Lindquist E.A."/>
            <person name="Lipzen A."/>
            <person name="Lundell T."/>
            <person name="Morin E."/>
            <person name="Murat C."/>
            <person name="Riley R."/>
            <person name="Ohm R."/>
            <person name="Sun H."/>
            <person name="Tunlid A."/>
            <person name="Henrissat B."/>
            <person name="Grigoriev I.V."/>
            <person name="Hibbett D.S."/>
            <person name="Martin F."/>
        </authorList>
    </citation>
    <scope>NUCLEOTIDE SEQUENCE [LARGE SCALE GENOMIC DNA]</scope>
    <source>
        <strain evidence="2">LaAM-08-1</strain>
    </source>
</reference>
<evidence type="ECO:0000313" key="2">
    <source>
        <dbReference type="Proteomes" id="UP000054477"/>
    </source>
</evidence>
<dbReference type="EMBL" id="KN838741">
    <property type="protein sequence ID" value="KIJ95836.1"/>
    <property type="molecule type" value="Genomic_DNA"/>
</dbReference>
<organism evidence="1 2">
    <name type="scientific">Laccaria amethystina LaAM-08-1</name>
    <dbReference type="NCBI Taxonomy" id="1095629"/>
    <lineage>
        <taxon>Eukaryota</taxon>
        <taxon>Fungi</taxon>
        <taxon>Dikarya</taxon>
        <taxon>Basidiomycota</taxon>
        <taxon>Agaricomycotina</taxon>
        <taxon>Agaricomycetes</taxon>
        <taxon>Agaricomycetidae</taxon>
        <taxon>Agaricales</taxon>
        <taxon>Agaricineae</taxon>
        <taxon>Hydnangiaceae</taxon>
        <taxon>Laccaria</taxon>
    </lineage>
</organism>
<name>A0A0C9XDP9_9AGAR</name>
<proteinExistence type="predicted"/>
<protein>
    <submittedName>
        <fullName evidence="1">Unplaced genomic scaffold K443scaffold_206, whole genome shotgun sequence</fullName>
    </submittedName>
</protein>
<dbReference type="HOGENOM" id="CLU_2574221_0_0_1"/>
<dbReference type="AlphaFoldDB" id="A0A0C9XDP9"/>
<gene>
    <name evidence="1" type="ORF">K443DRAFT_314018</name>
</gene>
<accession>A0A0C9XDP9</accession>
<sequence>MISLGAVYLSCCFNNENRGSQATAFQQHRLDFIILAPICDSPPTRYSIMRSLSLTMRLFVQLARKIFVTPSLVCMFYNTVA</sequence>
<dbReference type="Proteomes" id="UP000054477">
    <property type="component" value="Unassembled WGS sequence"/>
</dbReference>
<reference evidence="1 2" key="1">
    <citation type="submission" date="2014-04" db="EMBL/GenBank/DDBJ databases">
        <authorList>
            <consortium name="DOE Joint Genome Institute"/>
            <person name="Kuo A."/>
            <person name="Kohler A."/>
            <person name="Nagy L.G."/>
            <person name="Floudas D."/>
            <person name="Copeland A."/>
            <person name="Barry K.W."/>
            <person name="Cichocki N."/>
            <person name="Veneault-Fourrey C."/>
            <person name="LaButti K."/>
            <person name="Lindquist E.A."/>
            <person name="Lipzen A."/>
            <person name="Lundell T."/>
            <person name="Morin E."/>
            <person name="Murat C."/>
            <person name="Sun H."/>
            <person name="Tunlid A."/>
            <person name="Henrissat B."/>
            <person name="Grigoriev I.V."/>
            <person name="Hibbett D.S."/>
            <person name="Martin F."/>
            <person name="Nordberg H.P."/>
            <person name="Cantor M.N."/>
            <person name="Hua S.X."/>
        </authorList>
    </citation>
    <scope>NUCLEOTIDE SEQUENCE [LARGE SCALE GENOMIC DNA]</scope>
    <source>
        <strain evidence="1 2">LaAM-08-1</strain>
    </source>
</reference>